<evidence type="ECO:0000313" key="2">
    <source>
        <dbReference type="Proteomes" id="UP000245764"/>
    </source>
</evidence>
<sequence length="445" mass="50121">MIRSLVAPTQVVQPTLQKRDEERLGKIGVKNQELYEAYLEYRTKARAQEKQIEQMVTFNEFQAQENKILESTNLRLREQVMQHSYAAKQIRDAADEAVAAAKQKVTAVQDKGESVAKSCRDYEKQIERLESTIRNMQAAQLHAVESTQWAPLPTFEIEHRLKLLHSGVRQWAESNSGLTLEQVLDPERFKSTMQALMLRGCIQPDARLRECLLRNRAMLKPGKASQVLLTAAVSFDILSKIIGDPFFAFVGGMDDCVLRKCHGADIEILLGLIRNSDEAGAEALRCQLLRLLDPPTAEADSSVAFVKDLVKESRHRAMVEVVNSAIDEFMGPLSNEQYEHAYNGLAALVHDACELSWALWTRKARVEVHNWSSIKHQTNSMSYKSTSDVFEVHPLHKRDLEHTPEALDGHSITLLCTPLVLVAGNAEGEQYENKAVLKKAIVWIG</sequence>
<dbReference type="AlphaFoldDB" id="A0A2H1H8X0"/>
<proteinExistence type="predicted"/>
<dbReference type="Proteomes" id="UP000245764">
    <property type="component" value="Chromosome 14"/>
</dbReference>
<gene>
    <name evidence="1" type="ORF">ZT1E4_G11563</name>
</gene>
<organism evidence="1 2">
    <name type="scientific">Zymoseptoria tritici ST99CH_1E4</name>
    <dbReference type="NCBI Taxonomy" id="1276532"/>
    <lineage>
        <taxon>Eukaryota</taxon>
        <taxon>Fungi</taxon>
        <taxon>Dikarya</taxon>
        <taxon>Ascomycota</taxon>
        <taxon>Pezizomycotina</taxon>
        <taxon>Dothideomycetes</taxon>
        <taxon>Dothideomycetidae</taxon>
        <taxon>Mycosphaerellales</taxon>
        <taxon>Mycosphaerellaceae</taxon>
        <taxon>Zymoseptoria</taxon>
    </lineage>
</organism>
<evidence type="ECO:0000313" key="1">
    <source>
        <dbReference type="EMBL" id="SMR62250.1"/>
    </source>
</evidence>
<protein>
    <submittedName>
        <fullName evidence="1">Uncharacterized protein</fullName>
    </submittedName>
</protein>
<dbReference type="EMBL" id="LT854266">
    <property type="protein sequence ID" value="SMR62250.1"/>
    <property type="molecule type" value="Genomic_DNA"/>
</dbReference>
<accession>A0A2H1H8X0</accession>
<name>A0A2H1H8X0_ZYMTR</name>
<reference evidence="2" key="1">
    <citation type="submission" date="2017-05" db="EMBL/GenBank/DDBJ databases">
        <authorList>
            <person name="Song R."/>
            <person name="Chenine A.L."/>
            <person name="Ruprecht R.M."/>
        </authorList>
    </citation>
    <scope>NUCLEOTIDE SEQUENCE [LARGE SCALE GENOMIC DNA]</scope>
</reference>